<dbReference type="Gene3D" id="3.50.30.50">
    <property type="entry name" value="Putative cyclase"/>
    <property type="match status" value="1"/>
</dbReference>
<comment type="caution">
    <text evidence="1">The sequence shown here is derived from an EMBL/GenBank/DDBJ whole genome shotgun (WGS) entry which is preliminary data.</text>
</comment>
<dbReference type="GO" id="GO:0004061">
    <property type="term" value="F:arylformamidase activity"/>
    <property type="evidence" value="ECO:0007669"/>
    <property type="project" value="InterPro"/>
</dbReference>
<dbReference type="InterPro" id="IPR007325">
    <property type="entry name" value="KFase/CYL"/>
</dbReference>
<dbReference type="PANTHER" id="PTHR31118:SF32">
    <property type="entry name" value="KYNURENINE FORMAMIDASE"/>
    <property type="match status" value="1"/>
</dbReference>
<name>A0A2M8LDH4_9BACT</name>
<dbReference type="EMBL" id="PFET01000014">
    <property type="protein sequence ID" value="PJE75501.1"/>
    <property type="molecule type" value="Genomic_DNA"/>
</dbReference>
<reference evidence="1 2" key="1">
    <citation type="submission" date="2017-09" db="EMBL/GenBank/DDBJ databases">
        <title>Depth-based differentiation of microbial function through sediment-hosted aquifers and enrichment of novel symbionts in the deep terrestrial subsurface.</title>
        <authorList>
            <person name="Probst A.J."/>
            <person name="Ladd B."/>
            <person name="Jarett J.K."/>
            <person name="Geller-Mcgrath D.E."/>
            <person name="Sieber C.M."/>
            <person name="Emerson J.B."/>
            <person name="Anantharaman K."/>
            <person name="Thomas B.C."/>
            <person name="Malmstrom R."/>
            <person name="Stieglmeier M."/>
            <person name="Klingl A."/>
            <person name="Woyke T."/>
            <person name="Ryan C.M."/>
            <person name="Banfield J.F."/>
        </authorList>
    </citation>
    <scope>NUCLEOTIDE SEQUENCE [LARGE SCALE GENOMIC DNA]</scope>
    <source>
        <strain evidence="1">CG10_big_fil_rev_8_21_14_0_10_48_11</strain>
    </source>
</reference>
<gene>
    <name evidence="1" type="ORF">COV04_04325</name>
</gene>
<sequence length="202" mass="22299">MYFIDLSQPLDNATPLYPGDPETKLTPSHTIEDDGFAAHYLCLGTHTGTHLDVPSHLIAGGENADSLPLAKTVGRLVYVSVASGFVLADLKRLSIQKGDAVLFHTGRDKEYYEAAYFNEYPEMPHEVAEYLAEKQVHLVGIDSCSIDRAPYIEHRYLLERGILLLENLTNLNAVREGAFTLYAFPLRLPVDGSPVRAVAVSL</sequence>
<proteinExistence type="predicted"/>
<organism evidence="1 2">
    <name type="scientific">Candidatus Uhrbacteria bacterium CG10_big_fil_rev_8_21_14_0_10_48_11</name>
    <dbReference type="NCBI Taxonomy" id="1975037"/>
    <lineage>
        <taxon>Bacteria</taxon>
        <taxon>Candidatus Uhriibacteriota</taxon>
    </lineage>
</organism>
<evidence type="ECO:0000313" key="2">
    <source>
        <dbReference type="Proteomes" id="UP000231152"/>
    </source>
</evidence>
<accession>A0A2M8LDH4</accession>
<evidence type="ECO:0000313" key="1">
    <source>
        <dbReference type="EMBL" id="PJE75501.1"/>
    </source>
</evidence>
<dbReference type="GO" id="GO:0019441">
    <property type="term" value="P:L-tryptophan catabolic process to kynurenine"/>
    <property type="evidence" value="ECO:0007669"/>
    <property type="project" value="InterPro"/>
</dbReference>
<dbReference type="SUPFAM" id="SSF102198">
    <property type="entry name" value="Putative cyclase"/>
    <property type="match status" value="1"/>
</dbReference>
<dbReference type="AlphaFoldDB" id="A0A2M8LDH4"/>
<dbReference type="Pfam" id="PF04199">
    <property type="entry name" value="Cyclase"/>
    <property type="match status" value="1"/>
</dbReference>
<dbReference type="PANTHER" id="PTHR31118">
    <property type="entry name" value="CYCLASE-LIKE PROTEIN 2"/>
    <property type="match status" value="1"/>
</dbReference>
<dbReference type="Proteomes" id="UP000231152">
    <property type="component" value="Unassembled WGS sequence"/>
</dbReference>
<protein>
    <submittedName>
        <fullName evidence="1">Arylformamidase</fullName>
    </submittedName>
</protein>
<dbReference type="InterPro" id="IPR037175">
    <property type="entry name" value="KFase_sf"/>
</dbReference>